<dbReference type="CDD" id="cd00293">
    <property type="entry name" value="USP-like"/>
    <property type="match status" value="1"/>
</dbReference>
<reference evidence="3" key="1">
    <citation type="submission" date="2017-01" db="EMBL/GenBank/DDBJ databases">
        <authorList>
            <person name="Varghese N."/>
            <person name="Submissions S."/>
        </authorList>
    </citation>
    <scope>NUCLEOTIDE SEQUENCE [LARGE SCALE GENOMIC DNA]</scope>
    <source>
        <strain evidence="3">DSM 16176</strain>
    </source>
</reference>
<sequence length="76" mass="8490">MAMSFGKRCWHVFSPVRCVVFREEYRGPADVSVEVANAVDADFLVLGIHGRTGLDRVLMGSVSTAVVHRARQVGWW</sequence>
<dbReference type="InterPro" id="IPR014729">
    <property type="entry name" value="Rossmann-like_a/b/a_fold"/>
</dbReference>
<dbReference type="AlphaFoldDB" id="A0A1N7K3M0"/>
<dbReference type="EMBL" id="FTOO01000001">
    <property type="protein sequence ID" value="SIS56148.1"/>
    <property type="molecule type" value="Genomic_DNA"/>
</dbReference>
<feature type="domain" description="UspA" evidence="1">
    <location>
        <begin position="17"/>
        <end position="71"/>
    </location>
</feature>
<proteinExistence type="predicted"/>
<evidence type="ECO:0000313" key="3">
    <source>
        <dbReference type="Proteomes" id="UP000186156"/>
    </source>
</evidence>
<protein>
    <submittedName>
        <fullName evidence="2">Universal stress protein family protein</fullName>
    </submittedName>
</protein>
<name>A0A1N7K3M0_9BACL</name>
<keyword evidence="3" id="KW-1185">Reference proteome</keyword>
<dbReference type="SUPFAM" id="SSF52402">
    <property type="entry name" value="Adenine nucleotide alpha hydrolases-like"/>
    <property type="match status" value="1"/>
</dbReference>
<dbReference type="Proteomes" id="UP000186156">
    <property type="component" value="Unassembled WGS sequence"/>
</dbReference>
<evidence type="ECO:0000313" key="2">
    <source>
        <dbReference type="EMBL" id="SIS56148.1"/>
    </source>
</evidence>
<gene>
    <name evidence="2" type="ORF">SAMN05421799_101334</name>
</gene>
<dbReference type="InterPro" id="IPR006016">
    <property type="entry name" value="UspA"/>
</dbReference>
<evidence type="ECO:0000259" key="1">
    <source>
        <dbReference type="Pfam" id="PF00582"/>
    </source>
</evidence>
<organism evidence="2 3">
    <name type="scientific">Alicyclobacillus vulcanalis</name>
    <dbReference type="NCBI Taxonomy" id="252246"/>
    <lineage>
        <taxon>Bacteria</taxon>
        <taxon>Bacillati</taxon>
        <taxon>Bacillota</taxon>
        <taxon>Bacilli</taxon>
        <taxon>Bacillales</taxon>
        <taxon>Alicyclobacillaceae</taxon>
        <taxon>Alicyclobacillus</taxon>
    </lineage>
</organism>
<dbReference type="Gene3D" id="3.40.50.620">
    <property type="entry name" value="HUPs"/>
    <property type="match status" value="1"/>
</dbReference>
<dbReference type="Pfam" id="PF00582">
    <property type="entry name" value="Usp"/>
    <property type="match status" value="1"/>
</dbReference>
<accession>A0A1N7K3M0</accession>